<feature type="region of interest" description="Disordered" evidence="1">
    <location>
        <begin position="188"/>
        <end position="255"/>
    </location>
</feature>
<dbReference type="RefSeq" id="WP_146321463.1">
    <property type="nucleotide sequence ID" value="NZ_VCQV01000090.1"/>
</dbReference>
<evidence type="ECO:0000313" key="2">
    <source>
        <dbReference type="EMBL" id="TWP32168.1"/>
    </source>
</evidence>
<evidence type="ECO:0000313" key="3">
    <source>
        <dbReference type="Proteomes" id="UP000320244"/>
    </source>
</evidence>
<proteinExistence type="predicted"/>
<dbReference type="EMBL" id="VCQV01000090">
    <property type="protein sequence ID" value="TWP32168.1"/>
    <property type="molecule type" value="Genomic_DNA"/>
</dbReference>
<evidence type="ECO:0000256" key="1">
    <source>
        <dbReference type="SAM" id="MobiDB-lite"/>
    </source>
</evidence>
<reference evidence="2 3" key="2">
    <citation type="submission" date="2019-08" db="EMBL/GenBank/DDBJ databases">
        <title>Jejuicoccus antrihumi gen. nov., sp. nov., a new member of the family Dermacoccaceae isolated from a cave.</title>
        <authorList>
            <person name="Schumann P."/>
            <person name="Kim I.S."/>
        </authorList>
    </citation>
    <scope>NUCLEOTIDE SEQUENCE [LARGE SCALE GENOMIC DNA]</scope>
    <source>
        <strain evidence="2 3">C5-26</strain>
    </source>
</reference>
<keyword evidence="3" id="KW-1185">Reference proteome</keyword>
<comment type="caution">
    <text evidence="2">The sequence shown here is derived from an EMBL/GenBank/DDBJ whole genome shotgun (WGS) entry which is preliminary data.</text>
</comment>
<dbReference type="Proteomes" id="UP000320244">
    <property type="component" value="Unassembled WGS sequence"/>
</dbReference>
<name>A0A563DPF9_9MICO</name>
<accession>A0A563DPF9</accession>
<dbReference type="OrthoDB" id="4542577at2"/>
<organism evidence="2 3">
    <name type="scientific">Leekyejoonella antrihumi</name>
    <dbReference type="NCBI Taxonomy" id="1660198"/>
    <lineage>
        <taxon>Bacteria</taxon>
        <taxon>Bacillati</taxon>
        <taxon>Actinomycetota</taxon>
        <taxon>Actinomycetes</taxon>
        <taxon>Micrococcales</taxon>
        <taxon>Dermacoccaceae</taxon>
        <taxon>Leekyejoonella</taxon>
    </lineage>
</organism>
<protein>
    <submittedName>
        <fullName evidence="2">Uncharacterized protein</fullName>
    </submittedName>
</protein>
<reference evidence="2 3" key="1">
    <citation type="submission" date="2019-05" db="EMBL/GenBank/DDBJ databases">
        <authorList>
            <person name="Lee S.D."/>
        </authorList>
    </citation>
    <scope>NUCLEOTIDE SEQUENCE [LARGE SCALE GENOMIC DNA]</scope>
    <source>
        <strain evidence="2 3">C5-26</strain>
    </source>
</reference>
<gene>
    <name evidence="2" type="ORF">FGL98_24630</name>
</gene>
<dbReference type="AlphaFoldDB" id="A0A563DPF9"/>
<sequence>MSTQPARPGWSLWSDWCRASYRDPSVVTLEALARFQQEVRVGPRHITDIRTTARARGVLPEAAPVYIDPWYQVEDGFDRLDDCLRCCPTTGWTSGYRGRRDAWLLVLTRGLRLTRAQALAVAPGDLTDDWQVCGRDLELSDDPRTLLAVRGRPLAGLPGGRGELVPQRRAQPALWSWSWRCPEAASRVRGPWQRAHRPASVGDPGTRAGPARLDLRRLPHGQQDGQRRSAAHDTASSHRSAGAALPAWRSESRQR</sequence>